<dbReference type="EMBL" id="RFXN01000003">
    <property type="protein sequence ID" value="NBR93357.1"/>
    <property type="molecule type" value="Genomic_DNA"/>
</dbReference>
<protein>
    <submittedName>
        <fullName evidence="1">DUF3090 family protein</fullName>
    </submittedName>
</protein>
<dbReference type="Proteomes" id="UP000740727">
    <property type="component" value="Unassembled WGS sequence"/>
</dbReference>
<dbReference type="AlphaFoldDB" id="A0A965LKT0"/>
<proteinExistence type="predicted"/>
<comment type="caution">
    <text evidence="1">The sequence shown here is derived from an EMBL/GenBank/DDBJ whole genome shotgun (WGS) entry which is preliminary data.</text>
</comment>
<name>A0A965LKT0_9PROT</name>
<dbReference type="Pfam" id="PF11290">
    <property type="entry name" value="DUF3090"/>
    <property type="match status" value="1"/>
</dbReference>
<accession>A0A965LKT0</accession>
<reference evidence="1" key="1">
    <citation type="submission" date="2018-10" db="EMBL/GenBank/DDBJ databases">
        <title>Iterative Subtractive Binning of Freshwater Chronoseries Metagenomes Recovers Nearly Complete Genomes from over Four Hundred Novel Species.</title>
        <authorList>
            <person name="Rodriguez-R L.M."/>
            <person name="Tsementzi D."/>
            <person name="Luo C."/>
            <person name="Konstantinidis K.T."/>
        </authorList>
    </citation>
    <scope>NUCLEOTIDE SEQUENCE</scope>
    <source>
        <strain evidence="1">WB5_2A_028</strain>
    </source>
</reference>
<evidence type="ECO:0000313" key="1">
    <source>
        <dbReference type="EMBL" id="NBR93357.1"/>
    </source>
</evidence>
<gene>
    <name evidence="1" type="ORF">EBT44_00585</name>
</gene>
<organism evidence="1 2">
    <name type="scientific">Candidatus Fonsibacter lacus</name>
    <dbReference type="NCBI Taxonomy" id="2576439"/>
    <lineage>
        <taxon>Bacteria</taxon>
        <taxon>Pseudomonadati</taxon>
        <taxon>Pseudomonadota</taxon>
        <taxon>Alphaproteobacteria</taxon>
        <taxon>Candidatus Pelagibacterales</taxon>
        <taxon>Candidatus Pelagibacterales incertae sedis</taxon>
        <taxon>Candidatus Fonsibacter</taxon>
    </lineage>
</organism>
<dbReference type="NCBIfam" id="TIGR03847">
    <property type="entry name" value="conserved hypothetical protein"/>
    <property type="match status" value="1"/>
</dbReference>
<sequence length="209" mass="23602">MFNSCQQLQVTTWRRAPPTYRRKENRRKRLRGSELVREIHNFTFPERFISGTVGMPGERTFYLQAVDGRRNISVALEKGQLAILSERIVALFKELKIGKAADFKRKNRVIPQLATPFSEEFRVTALSLTWNAQNEELIIEAQGGDESEIVEDSDEGPPLLRVTLLMDAALIFALDSFALIGAGRPPCQFCGAPLDPQGHVCPRANGYRR</sequence>
<dbReference type="InterPro" id="IPR021441">
    <property type="entry name" value="DUF3090"/>
</dbReference>
<evidence type="ECO:0000313" key="2">
    <source>
        <dbReference type="Proteomes" id="UP000740727"/>
    </source>
</evidence>